<dbReference type="NCBIfam" id="TIGR01536">
    <property type="entry name" value="asn_synth_AEB"/>
    <property type="match status" value="1"/>
</dbReference>
<dbReference type="AlphaFoldDB" id="A0A1H3CE03"/>
<feature type="active site" description="For GATase activity" evidence="8">
    <location>
        <position position="2"/>
    </location>
</feature>
<dbReference type="InterPro" id="IPR017932">
    <property type="entry name" value="GATase_2_dom"/>
</dbReference>
<feature type="site" description="Important for beta-aspartyl-AMP intermediate formation" evidence="10">
    <location>
        <position position="364"/>
    </location>
</feature>
<evidence type="ECO:0000256" key="10">
    <source>
        <dbReference type="PIRSR" id="PIRSR001589-3"/>
    </source>
</evidence>
<keyword evidence="6 8" id="KW-0315">Glutamine amidotransferase</keyword>
<comment type="catalytic activity">
    <reaction evidence="7">
        <text>L-aspartate + L-glutamine + ATP + H2O = L-asparagine + L-glutamate + AMP + diphosphate + H(+)</text>
        <dbReference type="Rhea" id="RHEA:12228"/>
        <dbReference type="ChEBI" id="CHEBI:15377"/>
        <dbReference type="ChEBI" id="CHEBI:15378"/>
        <dbReference type="ChEBI" id="CHEBI:29985"/>
        <dbReference type="ChEBI" id="CHEBI:29991"/>
        <dbReference type="ChEBI" id="CHEBI:30616"/>
        <dbReference type="ChEBI" id="CHEBI:33019"/>
        <dbReference type="ChEBI" id="CHEBI:58048"/>
        <dbReference type="ChEBI" id="CHEBI:58359"/>
        <dbReference type="ChEBI" id="CHEBI:456215"/>
        <dbReference type="EC" id="6.3.5.4"/>
    </reaction>
</comment>
<dbReference type="CDD" id="cd00712">
    <property type="entry name" value="AsnB"/>
    <property type="match status" value="1"/>
</dbReference>
<dbReference type="EMBL" id="FNNZ01000033">
    <property type="protein sequence ID" value="SDX52381.1"/>
    <property type="molecule type" value="Genomic_DNA"/>
</dbReference>
<dbReference type="PANTHER" id="PTHR43284">
    <property type="entry name" value="ASPARAGINE SYNTHETASE (GLUTAMINE-HYDROLYZING)"/>
    <property type="match status" value="1"/>
</dbReference>
<evidence type="ECO:0000256" key="9">
    <source>
        <dbReference type="PIRSR" id="PIRSR001589-2"/>
    </source>
</evidence>
<dbReference type="STRING" id="1058.SAMN05421783_13325"/>
<evidence type="ECO:0000256" key="8">
    <source>
        <dbReference type="PIRSR" id="PIRSR001589-1"/>
    </source>
</evidence>
<feature type="binding site" evidence="9">
    <location>
        <begin position="362"/>
        <end position="363"/>
    </location>
    <ligand>
        <name>ATP</name>
        <dbReference type="ChEBI" id="CHEBI:30616"/>
    </ligand>
</feature>
<dbReference type="Gene3D" id="3.40.50.620">
    <property type="entry name" value="HUPs"/>
    <property type="match status" value="1"/>
</dbReference>
<dbReference type="Pfam" id="PF00733">
    <property type="entry name" value="Asn_synthase"/>
    <property type="match status" value="1"/>
</dbReference>
<dbReference type="PIRSF" id="PIRSF001589">
    <property type="entry name" value="Asn_synthetase_glu-h"/>
    <property type="match status" value="1"/>
</dbReference>
<dbReference type="GO" id="GO:0006529">
    <property type="term" value="P:asparagine biosynthetic process"/>
    <property type="evidence" value="ECO:0007669"/>
    <property type="project" value="UniProtKB-KW"/>
</dbReference>
<dbReference type="GO" id="GO:0005524">
    <property type="term" value="F:ATP binding"/>
    <property type="evidence" value="ECO:0007669"/>
    <property type="project" value="UniProtKB-KW"/>
</dbReference>
<keyword evidence="5 9" id="KW-0067">ATP-binding</keyword>
<gene>
    <name evidence="12" type="ORF">SAMN05421783_13325</name>
</gene>
<evidence type="ECO:0000313" key="12">
    <source>
        <dbReference type="EMBL" id="SDX52381.1"/>
    </source>
</evidence>
<dbReference type="InterPro" id="IPR014729">
    <property type="entry name" value="Rossmann-like_a/b/a_fold"/>
</dbReference>
<dbReference type="InterPro" id="IPR033738">
    <property type="entry name" value="AsnB_N"/>
</dbReference>
<dbReference type="InterPro" id="IPR006426">
    <property type="entry name" value="Asn_synth_AEB"/>
</dbReference>
<accession>A0A1H3CE03</accession>
<evidence type="ECO:0000256" key="3">
    <source>
        <dbReference type="ARBA" id="ARBA00012737"/>
    </source>
</evidence>
<name>A0A1H3CE03_THIRO</name>
<evidence type="ECO:0000256" key="6">
    <source>
        <dbReference type="ARBA" id="ARBA00022962"/>
    </source>
</evidence>
<evidence type="ECO:0000259" key="11">
    <source>
        <dbReference type="PROSITE" id="PS51278"/>
    </source>
</evidence>
<dbReference type="PROSITE" id="PS51278">
    <property type="entry name" value="GATASE_TYPE_2"/>
    <property type="match status" value="1"/>
</dbReference>
<keyword evidence="8" id="KW-0028">Amino-acid biosynthesis</keyword>
<evidence type="ECO:0000256" key="4">
    <source>
        <dbReference type="ARBA" id="ARBA00022741"/>
    </source>
</evidence>
<dbReference type="InterPro" id="IPR001962">
    <property type="entry name" value="Asn_synthase"/>
</dbReference>
<dbReference type="RefSeq" id="WP_093037562.1">
    <property type="nucleotide sequence ID" value="NZ_FNNZ01000033.1"/>
</dbReference>
<dbReference type="SUPFAM" id="SSF52402">
    <property type="entry name" value="Adenine nucleotide alpha hydrolases-like"/>
    <property type="match status" value="1"/>
</dbReference>
<feature type="binding site" evidence="9">
    <location>
        <position position="99"/>
    </location>
    <ligand>
        <name>L-glutamine</name>
        <dbReference type="ChEBI" id="CHEBI:58359"/>
    </ligand>
</feature>
<dbReference type="PANTHER" id="PTHR43284:SF1">
    <property type="entry name" value="ASPARAGINE SYNTHETASE"/>
    <property type="match status" value="1"/>
</dbReference>
<dbReference type="Gene3D" id="3.60.20.10">
    <property type="entry name" value="Glutamine Phosphoribosylpyrophosphate, subunit 1, domain 1"/>
    <property type="match status" value="1"/>
</dbReference>
<keyword evidence="8" id="KW-0061">Asparagine biosynthesis</keyword>
<protein>
    <recommendedName>
        <fullName evidence="3">asparagine synthase (glutamine-hydrolyzing)</fullName>
        <ecNumber evidence="3">6.3.5.4</ecNumber>
    </recommendedName>
</protein>
<evidence type="ECO:0000256" key="5">
    <source>
        <dbReference type="ARBA" id="ARBA00022840"/>
    </source>
</evidence>
<dbReference type="InterPro" id="IPR029055">
    <property type="entry name" value="Ntn_hydrolases_N"/>
</dbReference>
<evidence type="ECO:0000313" key="13">
    <source>
        <dbReference type="Proteomes" id="UP000198816"/>
    </source>
</evidence>
<dbReference type="Pfam" id="PF13537">
    <property type="entry name" value="GATase_7"/>
    <property type="match status" value="1"/>
</dbReference>
<dbReference type="GO" id="GO:0005829">
    <property type="term" value="C:cytosol"/>
    <property type="evidence" value="ECO:0007669"/>
    <property type="project" value="TreeGrafter"/>
</dbReference>
<dbReference type="GO" id="GO:0004066">
    <property type="term" value="F:asparagine synthase (glutamine-hydrolyzing) activity"/>
    <property type="evidence" value="ECO:0007669"/>
    <property type="project" value="UniProtKB-EC"/>
</dbReference>
<dbReference type="OrthoDB" id="9763290at2"/>
<evidence type="ECO:0000256" key="1">
    <source>
        <dbReference type="ARBA" id="ARBA00005187"/>
    </source>
</evidence>
<dbReference type="Proteomes" id="UP000198816">
    <property type="component" value="Unassembled WGS sequence"/>
</dbReference>
<dbReference type="SUPFAM" id="SSF56235">
    <property type="entry name" value="N-terminal nucleophile aminohydrolases (Ntn hydrolases)"/>
    <property type="match status" value="1"/>
</dbReference>
<sequence length="609" mass="67341">MCGIAGFMLRDGVRPDPDALRRMAATLAHRGPDDHGIHCNGPVGLAQTRLSIIGLATGHQPMVSADGQLALAANGEVYNYIELNAALRAQGREPRTDSDSETILHAYAMHGLDFPVELRGMFAFALHDAQAERLILGRDRLGIKPLFYVQLPDRIAFASEIKALLPILPGQPRVSPVALRQFLQNQFASGEETILEGIRRVPPGEILIIDRDLRIEHRRYWSALDIATRAIGLEEAQAELDGLMHAAMREHMRSDVPFGLFLSGGVDSAVLAALLHTHGAGRIKSFSVGYRGTAMADELDEAARVAAHFGLDHRPLALELDQVFARIPHTVWAADELMRDYANLPTSILAQTAAADLKVVFSGEGGDEVFAGYGRYRPPPTERWIKGLLGPGSGGFRTRGQWSGHWSRRLLGPALRSVRTPDRTPFLQAWRSTPRGWSDLQRRQYTDLVTALPDNLLVKTDRMLMGFGLEGRVPFLDHRLVEFGLSLPDGLKVKGHQGKWLLKRWAEPMLPPGHLTRPKRGFHVPVGDWLTGDVAARVGERLARSRGIREWFRVESIPDLVAARQAAKGGSRELFGLMQFAIWHRLFIEQPGLAPSPDEDPLDWIASGT</sequence>
<evidence type="ECO:0000256" key="2">
    <source>
        <dbReference type="ARBA" id="ARBA00005752"/>
    </source>
</evidence>
<comment type="similarity">
    <text evidence="2">Belongs to the asparagine synthetase family.</text>
</comment>
<evidence type="ECO:0000256" key="7">
    <source>
        <dbReference type="ARBA" id="ARBA00048741"/>
    </source>
</evidence>
<dbReference type="CDD" id="cd01991">
    <property type="entry name" value="Asn_synthase_B_C"/>
    <property type="match status" value="1"/>
</dbReference>
<comment type="pathway">
    <text evidence="1">Amino-acid biosynthesis; L-asparagine biosynthesis; L-asparagine from L-aspartate (L-Gln route): step 1/1.</text>
</comment>
<reference evidence="13" key="1">
    <citation type="submission" date="2016-10" db="EMBL/GenBank/DDBJ databases">
        <authorList>
            <person name="Varghese N."/>
            <person name="Submissions S."/>
        </authorList>
    </citation>
    <scope>NUCLEOTIDE SEQUENCE [LARGE SCALE GENOMIC DNA]</scope>
    <source>
        <strain evidence="13">DSM 217</strain>
    </source>
</reference>
<keyword evidence="4 9" id="KW-0547">Nucleotide-binding</keyword>
<keyword evidence="13" id="KW-1185">Reference proteome</keyword>
<feature type="domain" description="Glutamine amidotransferase type-2" evidence="11">
    <location>
        <begin position="2"/>
        <end position="212"/>
    </location>
</feature>
<organism evidence="12 13">
    <name type="scientific">Thiocapsa roseopersicina</name>
    <dbReference type="NCBI Taxonomy" id="1058"/>
    <lineage>
        <taxon>Bacteria</taxon>
        <taxon>Pseudomonadati</taxon>
        <taxon>Pseudomonadota</taxon>
        <taxon>Gammaproteobacteria</taxon>
        <taxon>Chromatiales</taxon>
        <taxon>Chromatiaceae</taxon>
        <taxon>Thiocapsa</taxon>
    </lineage>
</organism>
<proteinExistence type="inferred from homology"/>
<dbReference type="InterPro" id="IPR051786">
    <property type="entry name" value="ASN_synthetase/amidase"/>
</dbReference>
<dbReference type="EC" id="6.3.5.4" evidence="3"/>
<feature type="binding site" evidence="9">
    <location>
        <position position="288"/>
    </location>
    <ligand>
        <name>ATP</name>
        <dbReference type="ChEBI" id="CHEBI:30616"/>
    </ligand>
</feature>